<dbReference type="InterPro" id="IPR052529">
    <property type="entry name" value="Bact_Transport_Assoc"/>
</dbReference>
<feature type="domain" description="DUF418" evidence="2">
    <location>
        <begin position="174"/>
        <end position="312"/>
    </location>
</feature>
<dbReference type="InterPro" id="IPR007349">
    <property type="entry name" value="DUF418"/>
</dbReference>
<keyword evidence="1" id="KW-0472">Membrane</keyword>
<feature type="transmembrane region" description="Helical" evidence="1">
    <location>
        <begin position="243"/>
        <end position="267"/>
    </location>
</feature>
<reference evidence="3 4" key="1">
    <citation type="submission" date="2020-08" db="EMBL/GenBank/DDBJ databases">
        <title>Sequencing the genomes of 1000 actinobacteria strains.</title>
        <authorList>
            <person name="Klenk H.-P."/>
        </authorList>
    </citation>
    <scope>NUCLEOTIDE SEQUENCE [LARGE SCALE GENOMIC DNA]</scope>
    <source>
        <strain evidence="3 4">DSM 45790</strain>
    </source>
</reference>
<dbReference type="Pfam" id="PF04235">
    <property type="entry name" value="DUF418"/>
    <property type="match status" value="1"/>
</dbReference>
<comment type="caution">
    <text evidence="3">The sequence shown here is derived from an EMBL/GenBank/DDBJ whole genome shotgun (WGS) entry which is preliminary data.</text>
</comment>
<feature type="transmembrane region" description="Helical" evidence="1">
    <location>
        <begin position="131"/>
        <end position="162"/>
    </location>
</feature>
<feature type="transmembrane region" description="Helical" evidence="1">
    <location>
        <begin position="58"/>
        <end position="76"/>
    </location>
</feature>
<evidence type="ECO:0000256" key="1">
    <source>
        <dbReference type="SAM" id="Phobius"/>
    </source>
</evidence>
<dbReference type="EMBL" id="JACHBR010000002">
    <property type="protein sequence ID" value="MBB5630519.1"/>
    <property type="molecule type" value="Genomic_DNA"/>
</dbReference>
<dbReference type="AlphaFoldDB" id="A0A7W9DTX4"/>
<sequence>MRSEAVPGTRIHELDALRGFAVCGITLVNTWQHTMGELAEHPPAPADWVFDNLLQSRFYPIFSVLFGVSFVLFLRSAAHRTPRPWWPLLRRLAVLACLGLLHGLASPGEVLLPYAITGAVVLLPASFLPRWLVLAAGIAATAWATFLQFGGIWLVPGLFLLGMAVIEYRPGPRVLVPTLAVSAPLAVALTWAWNHLWTHPETFEFRYTPAVYPLAGLAAATAYCAGVLLLVRARPALAAFLRPLGRITLTAYLSGGLCAVAAAPLLARDTTRLTAVAFGAALLALLAAFAHWWLARFRYGPLEWAWRCLTWWEVVPNRRASPAPLPSPGHAAGDLGN</sequence>
<keyword evidence="1" id="KW-0812">Transmembrane</keyword>
<name>A0A7W9DTX4_9ACTN</name>
<feature type="transmembrane region" description="Helical" evidence="1">
    <location>
        <begin position="273"/>
        <end position="294"/>
    </location>
</feature>
<evidence type="ECO:0000259" key="2">
    <source>
        <dbReference type="Pfam" id="PF04235"/>
    </source>
</evidence>
<feature type="transmembrane region" description="Helical" evidence="1">
    <location>
        <begin position="88"/>
        <end position="105"/>
    </location>
</feature>
<feature type="transmembrane region" description="Helical" evidence="1">
    <location>
        <begin position="213"/>
        <end position="231"/>
    </location>
</feature>
<feature type="transmembrane region" description="Helical" evidence="1">
    <location>
        <begin position="174"/>
        <end position="193"/>
    </location>
</feature>
<gene>
    <name evidence="3" type="ORF">BJ981_006283</name>
</gene>
<accession>A0A7W9DTX4</accession>
<keyword evidence="4" id="KW-1185">Reference proteome</keyword>
<evidence type="ECO:0000313" key="3">
    <source>
        <dbReference type="EMBL" id="MBB5630519.1"/>
    </source>
</evidence>
<evidence type="ECO:0000313" key="4">
    <source>
        <dbReference type="Proteomes" id="UP000588112"/>
    </source>
</evidence>
<keyword evidence="1" id="KW-1133">Transmembrane helix</keyword>
<dbReference type="PANTHER" id="PTHR30590">
    <property type="entry name" value="INNER MEMBRANE PROTEIN"/>
    <property type="match status" value="1"/>
</dbReference>
<proteinExistence type="predicted"/>
<organism evidence="3 4">
    <name type="scientific">Sphaerisporangium krabiense</name>
    <dbReference type="NCBI Taxonomy" id="763782"/>
    <lineage>
        <taxon>Bacteria</taxon>
        <taxon>Bacillati</taxon>
        <taxon>Actinomycetota</taxon>
        <taxon>Actinomycetes</taxon>
        <taxon>Streptosporangiales</taxon>
        <taxon>Streptosporangiaceae</taxon>
        <taxon>Sphaerisporangium</taxon>
    </lineage>
</organism>
<dbReference type="PANTHER" id="PTHR30590:SF2">
    <property type="entry name" value="INNER MEMBRANE PROTEIN"/>
    <property type="match status" value="1"/>
</dbReference>
<dbReference type="RefSeq" id="WP_184616958.1">
    <property type="nucleotide sequence ID" value="NZ_BOOS01000020.1"/>
</dbReference>
<dbReference type="Proteomes" id="UP000588112">
    <property type="component" value="Unassembled WGS sequence"/>
</dbReference>
<protein>
    <submittedName>
        <fullName evidence="3">Putative membrane protein YeiB</fullName>
    </submittedName>
</protein>